<evidence type="ECO:0000313" key="4">
    <source>
        <dbReference type="Proteomes" id="UP000424527"/>
    </source>
</evidence>
<evidence type="ECO:0000313" key="3">
    <source>
        <dbReference type="EMBL" id="KAE8292661.1"/>
    </source>
</evidence>
<evidence type="ECO:0000256" key="1">
    <source>
        <dbReference type="SAM" id="MobiDB-lite"/>
    </source>
</evidence>
<protein>
    <submittedName>
        <fullName evidence="3">DNA (Cytosine-5)-methyltransferase 3B</fullName>
    </submittedName>
</protein>
<feature type="region of interest" description="Disordered" evidence="1">
    <location>
        <begin position="1"/>
        <end position="104"/>
    </location>
</feature>
<reference evidence="3 4" key="1">
    <citation type="submission" date="2019-07" db="EMBL/GenBank/DDBJ databases">
        <title>Chromosome genome assembly for large yellow croaker.</title>
        <authorList>
            <person name="Xiao S."/>
        </authorList>
    </citation>
    <scope>NUCLEOTIDE SEQUENCE [LARGE SCALE GENOMIC DNA]</scope>
    <source>
        <strain evidence="3">JMULYC20181020</strain>
        <tissue evidence="3">Muscle</tissue>
    </source>
</reference>
<feature type="domain" description="PWWP" evidence="2">
    <location>
        <begin position="152"/>
        <end position="207"/>
    </location>
</feature>
<name>A0A6G0IN01_LARCR</name>
<dbReference type="PROSITE" id="PS50812">
    <property type="entry name" value="PWWP"/>
    <property type="match status" value="1"/>
</dbReference>
<dbReference type="SMART" id="SM00293">
    <property type="entry name" value="PWWP"/>
    <property type="match status" value="1"/>
</dbReference>
<dbReference type="GO" id="GO:0008168">
    <property type="term" value="F:methyltransferase activity"/>
    <property type="evidence" value="ECO:0007669"/>
    <property type="project" value="UniProtKB-KW"/>
</dbReference>
<sequence length="399" mass="44264">MSTPKASRQPLRHTRPPRACRRTPVQADYGGTKKDDDDEETEDSDSFVAKPSRRISSKPVSLSEDSGSTSEDSGSTSEDSDSTSEDSGSTDNSSDVLDVPEEPKMCRTSRLLITKERNKTTKAKFAFVSSDEEDTMDSTSSSAESQGVMGVMGELVWGKVEGFSLWPAVIVPCREDDQLSGQRMVQWFGQRMSSKVSLKTLKPFAAFAQHFSPNSFAILVTYREAIFLSLQEAALRCQKQFSACLEDRDDLLKQLLDWALGGFQPTGPEGLKPTAALNGVSRPKVKKKLFMNDNSSQHSLSPSTQMNISAYKLKDVAVCLNRLPCNLTEKFLYKGGGEDESDKEATKERGSRRGGRTAEAARREETEKDVWRREERREELAGRMGERRKGKGGKKRTAV</sequence>
<keyword evidence="3" id="KW-0808">Transferase</keyword>
<gene>
    <name evidence="3" type="ORF">D5F01_LYC07747</name>
</gene>
<dbReference type="InterPro" id="IPR000313">
    <property type="entry name" value="PWWP_dom"/>
</dbReference>
<dbReference type="Gene3D" id="1.10.720.50">
    <property type="entry name" value="PWWP, helical domain"/>
    <property type="match status" value="1"/>
</dbReference>
<proteinExistence type="predicted"/>
<dbReference type="Gene3D" id="2.30.30.140">
    <property type="match status" value="1"/>
</dbReference>
<dbReference type="SUPFAM" id="SSF63748">
    <property type="entry name" value="Tudor/PWWP/MBT"/>
    <property type="match status" value="1"/>
</dbReference>
<dbReference type="Pfam" id="PF00855">
    <property type="entry name" value="PWWP"/>
    <property type="match status" value="1"/>
</dbReference>
<keyword evidence="4" id="KW-1185">Reference proteome</keyword>
<feature type="compositionally biased region" description="Basic residues" evidence="1">
    <location>
        <begin position="10"/>
        <end position="21"/>
    </location>
</feature>
<accession>A0A6G0IN01</accession>
<feature type="compositionally biased region" description="Low complexity" evidence="1">
    <location>
        <begin position="85"/>
        <end position="95"/>
    </location>
</feature>
<organism evidence="3 4">
    <name type="scientific">Larimichthys crocea</name>
    <name type="common">Large yellow croaker</name>
    <name type="synonym">Pseudosciaena crocea</name>
    <dbReference type="NCBI Taxonomy" id="215358"/>
    <lineage>
        <taxon>Eukaryota</taxon>
        <taxon>Metazoa</taxon>
        <taxon>Chordata</taxon>
        <taxon>Craniata</taxon>
        <taxon>Vertebrata</taxon>
        <taxon>Euteleostomi</taxon>
        <taxon>Actinopterygii</taxon>
        <taxon>Neopterygii</taxon>
        <taxon>Teleostei</taxon>
        <taxon>Neoteleostei</taxon>
        <taxon>Acanthomorphata</taxon>
        <taxon>Eupercaria</taxon>
        <taxon>Sciaenidae</taxon>
        <taxon>Larimichthys</taxon>
    </lineage>
</organism>
<dbReference type="EMBL" id="REGW02000008">
    <property type="protein sequence ID" value="KAE8292661.1"/>
    <property type="molecule type" value="Genomic_DNA"/>
</dbReference>
<dbReference type="AlphaFoldDB" id="A0A6G0IN01"/>
<comment type="caution">
    <text evidence="3">The sequence shown here is derived from an EMBL/GenBank/DDBJ whole genome shotgun (WGS) entry which is preliminary data.</text>
</comment>
<feature type="compositionally biased region" description="Acidic residues" evidence="1">
    <location>
        <begin position="36"/>
        <end position="45"/>
    </location>
</feature>
<evidence type="ECO:0000259" key="2">
    <source>
        <dbReference type="PROSITE" id="PS50812"/>
    </source>
</evidence>
<feature type="region of interest" description="Disordered" evidence="1">
    <location>
        <begin position="334"/>
        <end position="399"/>
    </location>
</feature>
<feature type="compositionally biased region" description="Low complexity" evidence="1">
    <location>
        <begin position="63"/>
        <end position="77"/>
    </location>
</feature>
<feature type="compositionally biased region" description="Basic and acidic residues" evidence="1">
    <location>
        <begin position="359"/>
        <end position="387"/>
    </location>
</feature>
<keyword evidence="3" id="KW-0489">Methyltransferase</keyword>
<dbReference type="Proteomes" id="UP000424527">
    <property type="component" value="Unassembled WGS sequence"/>
</dbReference>
<feature type="compositionally biased region" description="Basic residues" evidence="1">
    <location>
        <begin position="388"/>
        <end position="399"/>
    </location>
</feature>
<dbReference type="GO" id="GO:0032259">
    <property type="term" value="P:methylation"/>
    <property type="evidence" value="ECO:0007669"/>
    <property type="project" value="UniProtKB-KW"/>
</dbReference>